<evidence type="ECO:0000256" key="8">
    <source>
        <dbReference type="SAM" id="Phobius"/>
    </source>
</evidence>
<dbReference type="InterPro" id="IPR003362">
    <property type="entry name" value="Bact_transf"/>
</dbReference>
<dbReference type="Proteomes" id="UP000307756">
    <property type="component" value="Unassembled WGS sequence"/>
</dbReference>
<keyword evidence="6 8" id="KW-1133">Transmembrane helix</keyword>
<feature type="domain" description="Bacterial sugar transferase" evidence="9">
    <location>
        <begin position="33"/>
        <end position="224"/>
    </location>
</feature>
<dbReference type="PANTHER" id="PTHR30576">
    <property type="entry name" value="COLANIC BIOSYNTHESIS UDP-GLUCOSE LIPID CARRIER TRANSFERASE"/>
    <property type="match status" value="1"/>
</dbReference>
<proteinExistence type="inferred from homology"/>
<keyword evidence="11" id="KW-1185">Reference proteome</keyword>
<comment type="similarity">
    <text evidence="2">Belongs to the bacterial sugar transferase family.</text>
</comment>
<dbReference type="PANTHER" id="PTHR30576:SF4">
    <property type="entry name" value="UNDECAPRENYL-PHOSPHATE GALACTOSE PHOSPHOTRANSFERASE"/>
    <property type="match status" value="1"/>
</dbReference>
<evidence type="ECO:0000259" key="9">
    <source>
        <dbReference type="Pfam" id="PF02397"/>
    </source>
</evidence>
<reference evidence="10 11" key="1">
    <citation type="journal article" date="2011" name="J. Microbiol.">
        <title>Bacillus kyonggiensis sp. nov., isolated from soil of a lettuce field.</title>
        <authorList>
            <person name="Dong K."/>
            <person name="Lee S."/>
        </authorList>
    </citation>
    <scope>NUCLEOTIDE SEQUENCE [LARGE SCALE GENOMIC DNA]</scope>
    <source>
        <strain evidence="10 11">NB22</strain>
    </source>
</reference>
<evidence type="ECO:0000313" key="11">
    <source>
        <dbReference type="Proteomes" id="UP000307756"/>
    </source>
</evidence>
<evidence type="ECO:0000256" key="5">
    <source>
        <dbReference type="ARBA" id="ARBA00022692"/>
    </source>
</evidence>
<evidence type="ECO:0000256" key="6">
    <source>
        <dbReference type="ARBA" id="ARBA00022989"/>
    </source>
</evidence>
<comment type="subcellular location">
    <subcellularLocation>
        <location evidence="1">Cell membrane</location>
    </subcellularLocation>
</comment>
<feature type="transmembrane region" description="Helical" evidence="8">
    <location>
        <begin position="38"/>
        <end position="61"/>
    </location>
</feature>
<accession>A0A4U1D7U6</accession>
<evidence type="ECO:0000256" key="7">
    <source>
        <dbReference type="ARBA" id="ARBA00023136"/>
    </source>
</evidence>
<dbReference type="EMBL" id="SWBM01000002">
    <property type="protein sequence ID" value="TKC17136.1"/>
    <property type="molecule type" value="Genomic_DNA"/>
</dbReference>
<keyword evidence="4 10" id="KW-0808">Transferase</keyword>
<keyword evidence="7 8" id="KW-0472">Membrane</keyword>
<evidence type="ECO:0000313" key="10">
    <source>
        <dbReference type="EMBL" id="TKC17136.1"/>
    </source>
</evidence>
<evidence type="ECO:0000256" key="2">
    <source>
        <dbReference type="ARBA" id="ARBA00006464"/>
    </source>
</evidence>
<keyword evidence="5 8" id="KW-0812">Transmembrane</keyword>
<evidence type="ECO:0000256" key="3">
    <source>
        <dbReference type="ARBA" id="ARBA00022475"/>
    </source>
</evidence>
<dbReference type="Pfam" id="PF02397">
    <property type="entry name" value="Bac_transf"/>
    <property type="match status" value="1"/>
</dbReference>
<dbReference type="AlphaFoldDB" id="A0A4U1D7U6"/>
<keyword evidence="3" id="KW-1003">Cell membrane</keyword>
<evidence type="ECO:0000256" key="1">
    <source>
        <dbReference type="ARBA" id="ARBA00004236"/>
    </source>
</evidence>
<gene>
    <name evidence="10" type="ORF">FA727_13100</name>
</gene>
<evidence type="ECO:0000256" key="4">
    <source>
        <dbReference type="ARBA" id="ARBA00022679"/>
    </source>
</evidence>
<dbReference type="GO" id="GO:0016780">
    <property type="term" value="F:phosphotransferase activity, for other substituted phosphate groups"/>
    <property type="evidence" value="ECO:0007669"/>
    <property type="project" value="TreeGrafter"/>
</dbReference>
<organism evidence="10 11">
    <name type="scientific">Robertmurraya kyonggiensis</name>
    <dbReference type="NCBI Taxonomy" id="1037680"/>
    <lineage>
        <taxon>Bacteria</taxon>
        <taxon>Bacillati</taxon>
        <taxon>Bacillota</taxon>
        <taxon>Bacilli</taxon>
        <taxon>Bacillales</taxon>
        <taxon>Bacillaceae</taxon>
        <taxon>Robertmurraya</taxon>
    </lineage>
</organism>
<dbReference type="OrthoDB" id="9808602at2"/>
<name>A0A4U1D7U6_9BACI</name>
<sequence>MNIREVVIIPKKQQVYNSTPKEIVLFNLYLFIKRLIDIVGALFGLLLTSPIFLIISLLYLFGENKGPIVFKQSRIGENGKEFKIYKFRSMVVNAEEKLKTNKLLYAKYIKNSYKLEPEEDPRITKTGRFLRKTSLDELPQLINVLKGNMSLVGPRPVVTDELKEYKEKVSDFLSVKPGITGYWQVSGRSNVHYPERVNVELHYVYHQSLLLDIKILLKTITAVFLRRGAF</sequence>
<comment type="caution">
    <text evidence="10">The sequence shown here is derived from an EMBL/GenBank/DDBJ whole genome shotgun (WGS) entry which is preliminary data.</text>
</comment>
<protein>
    <submittedName>
        <fullName evidence="10">Sugar transferase</fullName>
    </submittedName>
</protein>
<dbReference type="GO" id="GO:0005886">
    <property type="term" value="C:plasma membrane"/>
    <property type="evidence" value="ECO:0007669"/>
    <property type="project" value="UniProtKB-SubCell"/>
</dbReference>